<evidence type="ECO:0000313" key="3">
    <source>
        <dbReference type="Proteomes" id="UP000199086"/>
    </source>
</evidence>
<protein>
    <submittedName>
        <fullName evidence="2">TadE-like protein</fullName>
    </submittedName>
</protein>
<dbReference type="Proteomes" id="UP000199086">
    <property type="component" value="Unassembled WGS sequence"/>
</dbReference>
<evidence type="ECO:0000313" key="2">
    <source>
        <dbReference type="EMBL" id="SDB97005.1"/>
    </source>
</evidence>
<name>A0A1G6HT35_9ACTN</name>
<dbReference type="EMBL" id="FMYF01000012">
    <property type="protein sequence ID" value="SDB97005.1"/>
    <property type="molecule type" value="Genomic_DNA"/>
</dbReference>
<feature type="domain" description="TadE-like" evidence="1">
    <location>
        <begin position="1"/>
        <end position="34"/>
    </location>
</feature>
<evidence type="ECO:0000259" key="1">
    <source>
        <dbReference type="Pfam" id="PF07811"/>
    </source>
</evidence>
<dbReference type="OrthoDB" id="3734475at2"/>
<dbReference type="AlphaFoldDB" id="A0A1G6HT35"/>
<gene>
    <name evidence="2" type="ORF">GA0111570_11263</name>
</gene>
<accession>A0A1G6HT35</accession>
<dbReference type="Pfam" id="PF07811">
    <property type="entry name" value="TadE"/>
    <property type="match status" value="1"/>
</dbReference>
<dbReference type="STRING" id="1577474.GA0111570_11263"/>
<reference evidence="2 3" key="1">
    <citation type="submission" date="2016-06" db="EMBL/GenBank/DDBJ databases">
        <authorList>
            <person name="Olsen C.W."/>
            <person name="Carey S."/>
            <person name="Hinshaw L."/>
            <person name="Karasin A.I."/>
        </authorList>
    </citation>
    <scope>NUCLEOTIDE SEQUENCE [LARGE SCALE GENOMIC DNA]</scope>
    <source>
        <strain evidence="2 3">LZ-22</strain>
    </source>
</reference>
<dbReference type="InterPro" id="IPR012495">
    <property type="entry name" value="TadE-like_dom"/>
</dbReference>
<proteinExistence type="predicted"/>
<dbReference type="RefSeq" id="WP_092613063.1">
    <property type="nucleotide sequence ID" value="NZ_FMYF01000012.1"/>
</dbReference>
<organism evidence="2 3">
    <name type="scientific">Raineyella antarctica</name>
    <dbReference type="NCBI Taxonomy" id="1577474"/>
    <lineage>
        <taxon>Bacteria</taxon>
        <taxon>Bacillati</taxon>
        <taxon>Actinomycetota</taxon>
        <taxon>Actinomycetes</taxon>
        <taxon>Propionibacteriales</taxon>
        <taxon>Propionibacteriaceae</taxon>
        <taxon>Raineyella</taxon>
    </lineage>
</organism>
<sequence>MLWPLVMLLVLGTIQLGVWWHARLTLTSAAATAADMLSVERANPATARAAALRVAGAGGVEDVDVRAERGGRQVEVVVTGSAPLLVDLGLGRIEVSASAPREVPR</sequence>
<keyword evidence="3" id="KW-1185">Reference proteome</keyword>